<evidence type="ECO:0000313" key="4">
    <source>
        <dbReference type="Proteomes" id="UP000595917"/>
    </source>
</evidence>
<evidence type="ECO:0000259" key="2">
    <source>
        <dbReference type="Pfam" id="PF13539"/>
    </source>
</evidence>
<dbReference type="SUPFAM" id="SSF55166">
    <property type="entry name" value="Hedgehog/DD-peptidase"/>
    <property type="match status" value="1"/>
</dbReference>
<name>A0A7T7XK96_9SPIR</name>
<dbReference type="Pfam" id="PF13539">
    <property type="entry name" value="Peptidase_M15_4"/>
    <property type="match status" value="1"/>
</dbReference>
<feature type="chain" id="PRO_5030694133" evidence="1">
    <location>
        <begin position="18"/>
        <end position="295"/>
    </location>
</feature>
<dbReference type="KEGG" id="bhc:JFL75_12675"/>
<keyword evidence="1" id="KW-0732">Signal</keyword>
<dbReference type="AlphaFoldDB" id="A0A7T7XK96"/>
<dbReference type="RefSeq" id="WP_215625099.1">
    <property type="nucleotide sequence ID" value="NZ_CP067089.2"/>
</dbReference>
<sequence length="295" mass="34082">MGILTLTLFLMVQYLPAQISAAAEPPELAIFRKAYPDVIFESAWNDGIGDWRIRITVPGQPARTTELCWAGGRFLPAAQLANRDSYWGLLYPYAEKLPDPADFTPEEIARIRGFSSDENRRTGAGSPPFFFDALYDSASQDSLEKHIITVTFLGKRVRVHQRLEAPLKRADERITALARTDSGVQTFINELTQIDGYFWREIRDTSRRSFHSLGLAIDILPAGYGNKIIYWSWQKDRDPENWMLTPLSQRWMPPDPVIAIFEDEGFIWGGKWSIWDNMHFEYHPELIIYRDYNKE</sequence>
<organism evidence="3 4">
    <name type="scientific">Breznakiella homolactica</name>
    <dbReference type="NCBI Taxonomy" id="2798577"/>
    <lineage>
        <taxon>Bacteria</taxon>
        <taxon>Pseudomonadati</taxon>
        <taxon>Spirochaetota</taxon>
        <taxon>Spirochaetia</taxon>
        <taxon>Spirochaetales</taxon>
        <taxon>Breznakiellaceae</taxon>
        <taxon>Breznakiella</taxon>
    </lineage>
</organism>
<dbReference type="InterPro" id="IPR039561">
    <property type="entry name" value="Peptidase_M15C"/>
</dbReference>
<feature type="domain" description="Peptidase M15C" evidence="2">
    <location>
        <begin position="204"/>
        <end position="282"/>
    </location>
</feature>
<evidence type="ECO:0000313" key="3">
    <source>
        <dbReference type="EMBL" id="QQO07793.1"/>
    </source>
</evidence>
<evidence type="ECO:0000256" key="1">
    <source>
        <dbReference type="SAM" id="SignalP"/>
    </source>
</evidence>
<dbReference type="GO" id="GO:0008233">
    <property type="term" value="F:peptidase activity"/>
    <property type="evidence" value="ECO:0007669"/>
    <property type="project" value="InterPro"/>
</dbReference>
<keyword evidence="4" id="KW-1185">Reference proteome</keyword>
<dbReference type="Proteomes" id="UP000595917">
    <property type="component" value="Chromosome"/>
</dbReference>
<protein>
    <submittedName>
        <fullName evidence="3">M15 family metallopeptidase</fullName>
    </submittedName>
</protein>
<reference evidence="3" key="1">
    <citation type="submission" date="2021-01" db="EMBL/GenBank/DDBJ databases">
        <title>Description of Breznakiella homolactica.</title>
        <authorList>
            <person name="Song Y."/>
            <person name="Brune A."/>
        </authorList>
    </citation>
    <scope>NUCLEOTIDE SEQUENCE</scope>
    <source>
        <strain evidence="3">RmG30</strain>
    </source>
</reference>
<feature type="signal peptide" evidence="1">
    <location>
        <begin position="1"/>
        <end position="17"/>
    </location>
</feature>
<proteinExistence type="predicted"/>
<dbReference type="Gene3D" id="3.30.1380.10">
    <property type="match status" value="1"/>
</dbReference>
<accession>A0A7T7XK96</accession>
<dbReference type="InterPro" id="IPR009045">
    <property type="entry name" value="Zn_M74/Hedgehog-like"/>
</dbReference>
<dbReference type="EMBL" id="CP067089">
    <property type="protein sequence ID" value="QQO07793.1"/>
    <property type="molecule type" value="Genomic_DNA"/>
</dbReference>
<gene>
    <name evidence="3" type="ORF">JFL75_12675</name>
</gene>